<sequence length="57" mass="6424">MESILDQLVAALYKAPLSTDVLDQIVFLLQQQTDQSVSSFVSSSLPSLLILERWAWE</sequence>
<name>A0A8S3C915_9BILA</name>
<feature type="non-terminal residue" evidence="1">
    <location>
        <position position="57"/>
    </location>
</feature>
<gene>
    <name evidence="2" type="ORF">BYL167_LOCUS50449</name>
    <name evidence="1" type="ORF">GIL414_LOCUS49625</name>
</gene>
<dbReference type="Proteomes" id="UP000681967">
    <property type="component" value="Unassembled WGS sequence"/>
</dbReference>
<evidence type="ECO:0000313" key="3">
    <source>
        <dbReference type="Proteomes" id="UP000681720"/>
    </source>
</evidence>
<reference evidence="1" key="1">
    <citation type="submission" date="2021-02" db="EMBL/GenBank/DDBJ databases">
        <authorList>
            <person name="Nowell W R."/>
        </authorList>
    </citation>
    <scope>NUCLEOTIDE SEQUENCE</scope>
</reference>
<dbReference type="Proteomes" id="UP000681720">
    <property type="component" value="Unassembled WGS sequence"/>
</dbReference>
<dbReference type="EMBL" id="CAJOBJ010163560">
    <property type="protein sequence ID" value="CAF4855742.1"/>
    <property type="molecule type" value="Genomic_DNA"/>
</dbReference>
<dbReference type="EMBL" id="CAJOBH010154419">
    <property type="protein sequence ID" value="CAF4857380.1"/>
    <property type="molecule type" value="Genomic_DNA"/>
</dbReference>
<dbReference type="AlphaFoldDB" id="A0A8S3C915"/>
<proteinExistence type="predicted"/>
<evidence type="ECO:0000313" key="2">
    <source>
        <dbReference type="EMBL" id="CAF4857380.1"/>
    </source>
</evidence>
<accession>A0A8S3C915</accession>
<organism evidence="1 3">
    <name type="scientific">Rotaria magnacalcarata</name>
    <dbReference type="NCBI Taxonomy" id="392030"/>
    <lineage>
        <taxon>Eukaryota</taxon>
        <taxon>Metazoa</taxon>
        <taxon>Spiralia</taxon>
        <taxon>Gnathifera</taxon>
        <taxon>Rotifera</taxon>
        <taxon>Eurotatoria</taxon>
        <taxon>Bdelloidea</taxon>
        <taxon>Philodinida</taxon>
        <taxon>Philodinidae</taxon>
        <taxon>Rotaria</taxon>
    </lineage>
</organism>
<comment type="caution">
    <text evidence="1">The sequence shown here is derived from an EMBL/GenBank/DDBJ whole genome shotgun (WGS) entry which is preliminary data.</text>
</comment>
<evidence type="ECO:0000313" key="1">
    <source>
        <dbReference type="EMBL" id="CAF4855742.1"/>
    </source>
</evidence>
<protein>
    <submittedName>
        <fullName evidence="1">Uncharacterized protein</fullName>
    </submittedName>
</protein>